<dbReference type="RefSeq" id="WP_021819658.1">
    <property type="nucleotide sequence ID" value="NZ_AVBC01000039.1"/>
</dbReference>
<dbReference type="InterPro" id="IPR050490">
    <property type="entry name" value="Bact_solute-bd_prot1"/>
</dbReference>
<keyword evidence="4" id="KW-1185">Reference proteome</keyword>
<dbReference type="eggNOG" id="COG1653">
    <property type="taxonomic scope" value="Bacteria"/>
</dbReference>
<gene>
    <name evidence="3" type="ORF">BJB45_00415</name>
</gene>
<comment type="subcellular location">
    <subcellularLocation>
        <location evidence="1">Periplasm</location>
    </subcellularLocation>
</comment>
<evidence type="ECO:0000256" key="2">
    <source>
        <dbReference type="ARBA" id="ARBA00008520"/>
    </source>
</evidence>
<proteinExistence type="inferred from homology"/>
<evidence type="ECO:0000313" key="3">
    <source>
        <dbReference type="EMBL" id="ERL49614.1"/>
    </source>
</evidence>
<dbReference type="AlphaFoldDB" id="W1N2A1"/>
<comment type="similarity">
    <text evidence="2">Belongs to the bacterial solute-binding protein 1 family.</text>
</comment>
<dbReference type="OrthoDB" id="9766758at2"/>
<dbReference type="EMBL" id="AVBC01000039">
    <property type="protein sequence ID" value="ERL49614.1"/>
    <property type="molecule type" value="Genomic_DNA"/>
</dbReference>
<comment type="caution">
    <text evidence="3">The sequence shown here is derived from an EMBL/GenBank/DDBJ whole genome shotgun (WGS) entry which is preliminary data.</text>
</comment>
<evidence type="ECO:0000256" key="1">
    <source>
        <dbReference type="ARBA" id="ARBA00004418"/>
    </source>
</evidence>
<dbReference type="GO" id="GO:0042597">
    <property type="term" value="C:periplasmic space"/>
    <property type="evidence" value="ECO:0007669"/>
    <property type="project" value="UniProtKB-SubCell"/>
</dbReference>
<dbReference type="Proteomes" id="UP000019113">
    <property type="component" value="Unassembled WGS sequence"/>
</dbReference>
<dbReference type="SUPFAM" id="SSF53850">
    <property type="entry name" value="Periplasmic binding protein-like II"/>
    <property type="match status" value="1"/>
</dbReference>
<protein>
    <recommendedName>
        <fullName evidence="5">ABC transporter substrate-binding protein</fullName>
    </recommendedName>
</protein>
<evidence type="ECO:0008006" key="5">
    <source>
        <dbReference type="Google" id="ProtNLM"/>
    </source>
</evidence>
<accession>W1N2A1</accession>
<organism evidence="3 4">
    <name type="scientific">Halomonas huangheensis</name>
    <dbReference type="NCBI Taxonomy" id="1178482"/>
    <lineage>
        <taxon>Bacteria</taxon>
        <taxon>Pseudomonadati</taxon>
        <taxon>Pseudomonadota</taxon>
        <taxon>Gammaproteobacteria</taxon>
        <taxon>Oceanospirillales</taxon>
        <taxon>Halomonadaceae</taxon>
        <taxon>Halomonas</taxon>
    </lineage>
</organism>
<dbReference type="PANTHER" id="PTHR43649">
    <property type="entry name" value="ARABINOSE-BINDING PROTEIN-RELATED"/>
    <property type="match status" value="1"/>
</dbReference>
<reference evidence="3 4" key="1">
    <citation type="submission" date="2013-08" db="EMBL/GenBank/DDBJ databases">
        <title>draft genome of Halomonas huanghegensis, strain BJGMM-B45T.</title>
        <authorList>
            <person name="Miao C."/>
            <person name="Wan Y."/>
            <person name="Jin W."/>
        </authorList>
    </citation>
    <scope>NUCLEOTIDE SEQUENCE [LARGE SCALE GENOMIC DNA]</scope>
    <source>
        <strain evidence="3 4">BJGMM-B45</strain>
    </source>
</reference>
<dbReference type="STRING" id="1178482.AR456_01975"/>
<dbReference type="InterPro" id="IPR006059">
    <property type="entry name" value="SBP"/>
</dbReference>
<evidence type="ECO:0000313" key="4">
    <source>
        <dbReference type="Proteomes" id="UP000019113"/>
    </source>
</evidence>
<sequence>MSAPFTGLTWDHPRGFQALEAAARANGPVHWETHPLEGFESAPVAELCERYDLIVLDHPHLGEAVSSGCLIPLDQILEDNDLQRIATSSVGLSYASYQYQGHQWALPLDAATQVMAARTDLMTTAVPETWEQVIALSQTQGGVALALAGPHALLSLLSIAAALDPKADLREGDRWIDAAVSCEAIKILATLASHSPPSIQALNPIGMLEHMTTSDDVRMCPLVYGYVNYANPTLSRALSFLDAPRLSSGASPGSILGGTGIAISRHCKFDDTLREHLLWLLSDSAQTDFIPQQAGQPSALKSWRDPQLNQRWNGFYANTLHTLRHASIRPRHNGYIAFQTQASARLREGLEGGVSEHRLAQDLTTLFERSHRDQGRKN</sequence>
<dbReference type="Gene3D" id="3.40.190.10">
    <property type="entry name" value="Periplasmic binding protein-like II"/>
    <property type="match status" value="2"/>
</dbReference>
<name>W1N2A1_9GAMM</name>
<dbReference type="KEGG" id="hhu:AR456_01975"/>
<dbReference type="PATRIC" id="fig|1178482.3.peg.2708"/>
<dbReference type="Pfam" id="PF13416">
    <property type="entry name" value="SBP_bac_8"/>
    <property type="match status" value="1"/>
</dbReference>